<organism evidence="1 2">
    <name type="scientific">Arabidopsis thaliana</name>
    <name type="common">Mouse-ear cress</name>
    <dbReference type="NCBI Taxonomy" id="3702"/>
    <lineage>
        <taxon>Eukaryota</taxon>
        <taxon>Viridiplantae</taxon>
        <taxon>Streptophyta</taxon>
        <taxon>Embryophyta</taxon>
        <taxon>Tracheophyta</taxon>
        <taxon>Spermatophyta</taxon>
        <taxon>Magnoliopsida</taxon>
        <taxon>eudicotyledons</taxon>
        <taxon>Gunneridae</taxon>
        <taxon>Pentapetalae</taxon>
        <taxon>rosids</taxon>
        <taxon>malvids</taxon>
        <taxon>Brassicales</taxon>
        <taxon>Brassicaceae</taxon>
        <taxon>Camelineae</taxon>
        <taxon>Arabidopsis</taxon>
    </lineage>
</organism>
<evidence type="ECO:0000313" key="2">
    <source>
        <dbReference type="Proteomes" id="UP000078284"/>
    </source>
</evidence>
<gene>
    <name evidence="1" type="ordered locus">AXX17_At1g53120</name>
</gene>
<dbReference type="Proteomes" id="UP000078284">
    <property type="component" value="Chromosome 1"/>
</dbReference>
<protein>
    <submittedName>
        <fullName evidence="1">Uncharacterized protein</fullName>
    </submittedName>
</protein>
<dbReference type="EMBL" id="LUHQ01000001">
    <property type="protein sequence ID" value="OAP18395.1"/>
    <property type="molecule type" value="Genomic_DNA"/>
</dbReference>
<comment type="caution">
    <text evidence="1">The sequence shown here is derived from an EMBL/GenBank/DDBJ whole genome shotgun (WGS) entry which is preliminary data.</text>
</comment>
<proteinExistence type="predicted"/>
<dbReference type="AlphaFoldDB" id="A0A178WLF4"/>
<accession>A0A178WLF4</accession>
<sequence length="69" mass="7514">MWCFVLGGLAPFVIGITVHNHMARDLSLFCLTTAIIGFLLTSPADSTSDNLLDPRSLHGHFHSTNCLLC</sequence>
<name>A0A178WLF4_ARATH</name>
<reference evidence="2" key="1">
    <citation type="journal article" date="2016" name="Proc. Natl. Acad. Sci. U.S.A.">
        <title>Chromosome-level assembly of Arabidopsis thaliana Ler reveals the extent of translocation and inversion polymorphisms.</title>
        <authorList>
            <person name="Zapata L."/>
            <person name="Ding J."/>
            <person name="Willing E.M."/>
            <person name="Hartwig B."/>
            <person name="Bezdan D."/>
            <person name="Jiao W.B."/>
            <person name="Patel V."/>
            <person name="Velikkakam James G."/>
            <person name="Koornneef M."/>
            <person name="Ossowski S."/>
            <person name="Schneeberger K."/>
        </authorList>
    </citation>
    <scope>NUCLEOTIDE SEQUENCE [LARGE SCALE GENOMIC DNA]</scope>
    <source>
        <strain evidence="2">cv. Landsberg erecta</strain>
    </source>
</reference>
<evidence type="ECO:0000313" key="1">
    <source>
        <dbReference type="EMBL" id="OAP18395.1"/>
    </source>
</evidence>